<keyword evidence="3" id="KW-0862">Zinc</keyword>
<name>A0A382RL25_9ZZZZ</name>
<dbReference type="InterPro" id="IPR011650">
    <property type="entry name" value="Peptidase_M20_dimer"/>
</dbReference>
<dbReference type="Gene3D" id="3.30.70.360">
    <property type="match status" value="1"/>
</dbReference>
<protein>
    <recommendedName>
        <fullName evidence="4">Peptidase M20 dimerisation domain-containing protein</fullName>
    </recommendedName>
</protein>
<accession>A0A382RL25</accession>
<reference evidence="5" key="1">
    <citation type="submission" date="2018-05" db="EMBL/GenBank/DDBJ databases">
        <authorList>
            <person name="Lanie J.A."/>
            <person name="Ng W.-L."/>
            <person name="Kazmierczak K.M."/>
            <person name="Andrzejewski T.M."/>
            <person name="Davidsen T.M."/>
            <person name="Wayne K.J."/>
            <person name="Tettelin H."/>
            <person name="Glass J.I."/>
            <person name="Rusch D."/>
            <person name="Podicherti R."/>
            <person name="Tsui H.-C.T."/>
            <person name="Winkler M.E."/>
        </authorList>
    </citation>
    <scope>NUCLEOTIDE SEQUENCE</scope>
</reference>
<dbReference type="InterPro" id="IPR050072">
    <property type="entry name" value="Peptidase_M20A"/>
</dbReference>
<dbReference type="Pfam" id="PF07687">
    <property type="entry name" value="M20_dimer"/>
    <property type="match status" value="1"/>
</dbReference>
<feature type="non-terminal residue" evidence="5">
    <location>
        <position position="290"/>
    </location>
</feature>
<dbReference type="InterPro" id="IPR001261">
    <property type="entry name" value="ArgE/DapE_CS"/>
</dbReference>
<dbReference type="GO" id="GO:0016787">
    <property type="term" value="F:hydrolase activity"/>
    <property type="evidence" value="ECO:0007669"/>
    <property type="project" value="UniProtKB-KW"/>
</dbReference>
<organism evidence="5">
    <name type="scientific">marine metagenome</name>
    <dbReference type="NCBI Taxonomy" id="408172"/>
    <lineage>
        <taxon>unclassified sequences</taxon>
        <taxon>metagenomes</taxon>
        <taxon>ecological metagenomes</taxon>
    </lineage>
</organism>
<evidence type="ECO:0000313" key="5">
    <source>
        <dbReference type="EMBL" id="SVC98336.1"/>
    </source>
</evidence>
<dbReference type="PANTHER" id="PTHR43808">
    <property type="entry name" value="ACETYLORNITHINE DEACETYLASE"/>
    <property type="match status" value="1"/>
</dbReference>
<dbReference type="SUPFAM" id="SSF53187">
    <property type="entry name" value="Zn-dependent exopeptidases"/>
    <property type="match status" value="1"/>
</dbReference>
<comment type="cofactor">
    <cofactor evidence="1">
        <name>Zn(2+)</name>
        <dbReference type="ChEBI" id="CHEBI:29105"/>
    </cofactor>
</comment>
<evidence type="ECO:0000256" key="3">
    <source>
        <dbReference type="ARBA" id="ARBA00022833"/>
    </source>
</evidence>
<dbReference type="AlphaFoldDB" id="A0A382RL25"/>
<sequence length="290" mass="31348">MKRPSEHFAIDWDQVSAEVTALLQDLIRIDTTNPPGNEILAAQLIAERLEAEGLEPRISESAPGRGNVTTRLKGGANDPLLLLGHTDVVAVEPERWTHPPFSGALVDDCVWGRGALDMKNMVAAELFVLFLLKRHNVRLNRDVLYAATADEEAGKGDHGPGWLLDHDPDQIDAPVILTEGGGHDFTFEGKRFYTCQVGQKGICRLRLTMRGRPGHGSVPHADNAVTLLCAALAPLATTDLPLHPSQGLRSFLGGLAEGQADSISKDLMAVLEPATSDAALERLPIDDKTR</sequence>
<dbReference type="PANTHER" id="PTHR43808:SF8">
    <property type="entry name" value="PEPTIDASE M20 DIMERISATION DOMAIN-CONTAINING PROTEIN"/>
    <property type="match status" value="1"/>
</dbReference>
<dbReference type="Gene3D" id="3.40.630.10">
    <property type="entry name" value="Zn peptidases"/>
    <property type="match status" value="1"/>
</dbReference>
<evidence type="ECO:0000259" key="4">
    <source>
        <dbReference type="Pfam" id="PF07687"/>
    </source>
</evidence>
<dbReference type="PROSITE" id="PS00758">
    <property type="entry name" value="ARGE_DAPE_CPG2_1"/>
    <property type="match status" value="1"/>
</dbReference>
<gene>
    <name evidence="5" type="ORF">METZ01_LOCUS351190</name>
</gene>
<feature type="domain" description="Peptidase M20 dimerisation" evidence="4">
    <location>
        <begin position="197"/>
        <end position="239"/>
    </location>
</feature>
<dbReference type="Pfam" id="PF01546">
    <property type="entry name" value="Peptidase_M20"/>
    <property type="match status" value="1"/>
</dbReference>
<keyword evidence="2" id="KW-0378">Hydrolase</keyword>
<dbReference type="EMBL" id="UINC01122495">
    <property type="protein sequence ID" value="SVC98336.1"/>
    <property type="molecule type" value="Genomic_DNA"/>
</dbReference>
<proteinExistence type="predicted"/>
<evidence type="ECO:0000256" key="2">
    <source>
        <dbReference type="ARBA" id="ARBA00022801"/>
    </source>
</evidence>
<evidence type="ECO:0000256" key="1">
    <source>
        <dbReference type="ARBA" id="ARBA00001947"/>
    </source>
</evidence>
<dbReference type="InterPro" id="IPR002933">
    <property type="entry name" value="Peptidase_M20"/>
</dbReference>